<accession>A0ABV9SX65</accession>
<dbReference type="PANTHER" id="PTHR43798">
    <property type="entry name" value="MONOACYLGLYCEROL LIPASE"/>
    <property type="match status" value="1"/>
</dbReference>
<dbReference type="Gene3D" id="3.40.50.1820">
    <property type="entry name" value="alpha/beta hydrolase"/>
    <property type="match status" value="1"/>
</dbReference>
<dbReference type="PANTHER" id="PTHR43798:SF31">
    <property type="entry name" value="AB HYDROLASE SUPERFAMILY PROTEIN YCLE"/>
    <property type="match status" value="1"/>
</dbReference>
<dbReference type="Proteomes" id="UP001595818">
    <property type="component" value="Unassembled WGS sequence"/>
</dbReference>
<feature type="domain" description="Serine aminopeptidase S33" evidence="2">
    <location>
        <begin position="84"/>
        <end position="281"/>
    </location>
</feature>
<dbReference type="Pfam" id="PF12146">
    <property type="entry name" value="Hydrolase_4"/>
    <property type="match status" value="1"/>
</dbReference>
<evidence type="ECO:0000256" key="1">
    <source>
        <dbReference type="ARBA" id="ARBA00022801"/>
    </source>
</evidence>
<evidence type="ECO:0000313" key="3">
    <source>
        <dbReference type="EMBL" id="MFC4870938.1"/>
    </source>
</evidence>
<evidence type="ECO:0000259" key="2">
    <source>
        <dbReference type="Pfam" id="PF12146"/>
    </source>
</evidence>
<reference evidence="4" key="1">
    <citation type="journal article" date="2019" name="Int. J. Syst. Evol. Microbiol.">
        <title>The Global Catalogue of Microorganisms (GCM) 10K type strain sequencing project: providing services to taxonomists for standard genome sequencing and annotation.</title>
        <authorList>
            <consortium name="The Broad Institute Genomics Platform"/>
            <consortium name="The Broad Institute Genome Sequencing Center for Infectious Disease"/>
            <person name="Wu L."/>
            <person name="Ma J."/>
        </authorList>
    </citation>
    <scope>NUCLEOTIDE SEQUENCE [LARGE SCALE GENOMIC DNA]</scope>
    <source>
        <strain evidence="4">CGMCC 4.7466</strain>
    </source>
</reference>
<keyword evidence="1 3" id="KW-0378">Hydrolase</keyword>
<dbReference type="GO" id="GO:0016787">
    <property type="term" value="F:hydrolase activity"/>
    <property type="evidence" value="ECO:0007669"/>
    <property type="project" value="UniProtKB-KW"/>
</dbReference>
<dbReference type="InterPro" id="IPR029058">
    <property type="entry name" value="AB_hydrolase_fold"/>
</dbReference>
<keyword evidence="4" id="KW-1185">Reference proteome</keyword>
<dbReference type="InterPro" id="IPR022742">
    <property type="entry name" value="Hydrolase_4"/>
</dbReference>
<name>A0ABV9SX65_9BACT</name>
<gene>
    <name evidence="3" type="ORF">ACFPFU_04515</name>
</gene>
<comment type="caution">
    <text evidence="3">The sequence shown here is derived from an EMBL/GenBank/DDBJ whole genome shotgun (WGS) entry which is preliminary data.</text>
</comment>
<dbReference type="RefSeq" id="WP_377061948.1">
    <property type="nucleotide sequence ID" value="NZ_JBHSJJ010000002.1"/>
</dbReference>
<protein>
    <submittedName>
        <fullName evidence="3">Alpha/beta hydrolase</fullName>
    </submittedName>
</protein>
<sequence>MKKIIPWVFGFVILLAIVYMAGPKDRPTSLDGEYPTVPSSLSELEAYVKAKEDTVKGLKPNNEARIIWADSMAKNKTPYSILYVHGFGASQMEGDPVHRKLAEHFGANLYLSRLPEHGIKRENALEYLDAAKLVDGAREAYMISQQLGDSVIVMGTSMGGALSLILAAERPEIKSLMLYSPCIEIYGNRLDPFFQPWTKMLMKMTMTNSLGVQEVSREGDVAKYWSEEYHINGYSSLAVLLKSKMNKNTFEKVRQPVFMAYYYKDEEHQDDVVSVPALLEMFDNLSTPDNLKEKQAFGEAGDHVITSSIKTESWEDVLEASRKFLEETVGLVPISLLSEKSP</sequence>
<evidence type="ECO:0000313" key="4">
    <source>
        <dbReference type="Proteomes" id="UP001595818"/>
    </source>
</evidence>
<dbReference type="InterPro" id="IPR050266">
    <property type="entry name" value="AB_hydrolase_sf"/>
</dbReference>
<organism evidence="3 4">
    <name type="scientific">Negadavirga shengliensis</name>
    <dbReference type="NCBI Taxonomy" id="1389218"/>
    <lineage>
        <taxon>Bacteria</taxon>
        <taxon>Pseudomonadati</taxon>
        <taxon>Bacteroidota</taxon>
        <taxon>Cytophagia</taxon>
        <taxon>Cytophagales</taxon>
        <taxon>Cyclobacteriaceae</taxon>
        <taxon>Negadavirga</taxon>
    </lineage>
</organism>
<proteinExistence type="predicted"/>
<dbReference type="SUPFAM" id="SSF53474">
    <property type="entry name" value="alpha/beta-Hydrolases"/>
    <property type="match status" value="1"/>
</dbReference>
<dbReference type="EMBL" id="JBHSJJ010000002">
    <property type="protein sequence ID" value="MFC4870938.1"/>
    <property type="molecule type" value="Genomic_DNA"/>
</dbReference>